<dbReference type="InterPro" id="IPR027417">
    <property type="entry name" value="P-loop_NTPase"/>
</dbReference>
<keyword evidence="6" id="KW-0175">Coiled coil</keyword>
<name>M8D265_AEGTA</name>
<protein>
    <submittedName>
        <fullName evidence="12">Disease resistance protein RPM1</fullName>
    </submittedName>
</protein>
<evidence type="ECO:0000256" key="6">
    <source>
        <dbReference type="ARBA" id="ARBA00023054"/>
    </source>
</evidence>
<evidence type="ECO:0000256" key="7">
    <source>
        <dbReference type="SAM" id="MobiDB-lite"/>
    </source>
</evidence>
<dbReference type="InterPro" id="IPR041118">
    <property type="entry name" value="Rx_N"/>
</dbReference>
<keyword evidence="4" id="KW-0547">Nucleotide-binding</keyword>
<dbReference type="CDD" id="cd14798">
    <property type="entry name" value="RX-CC_like"/>
    <property type="match status" value="1"/>
</dbReference>
<dbReference type="Gene3D" id="1.20.5.4130">
    <property type="match status" value="1"/>
</dbReference>
<dbReference type="InterPro" id="IPR002182">
    <property type="entry name" value="NB-ARC"/>
</dbReference>
<keyword evidence="3" id="KW-0677">Repeat</keyword>
<evidence type="ECO:0000259" key="11">
    <source>
        <dbReference type="Pfam" id="PF23598"/>
    </source>
</evidence>
<dbReference type="PANTHER" id="PTHR23155">
    <property type="entry name" value="DISEASE RESISTANCE PROTEIN RP"/>
    <property type="match status" value="1"/>
</dbReference>
<dbReference type="InterPro" id="IPR036388">
    <property type="entry name" value="WH-like_DNA-bd_sf"/>
</dbReference>
<dbReference type="Gene3D" id="1.10.10.10">
    <property type="entry name" value="Winged helix-like DNA-binding domain superfamily/Winged helix DNA-binding domain"/>
    <property type="match status" value="1"/>
</dbReference>
<dbReference type="SUPFAM" id="SSF52540">
    <property type="entry name" value="P-loop containing nucleoside triphosphate hydrolases"/>
    <property type="match status" value="1"/>
</dbReference>
<evidence type="ECO:0000256" key="5">
    <source>
        <dbReference type="ARBA" id="ARBA00022821"/>
    </source>
</evidence>
<dbReference type="EnsemblPlants" id="EMT30311">
    <property type="protein sequence ID" value="EMT30311"/>
    <property type="gene ID" value="F775_25567"/>
</dbReference>
<feature type="domain" description="Disease resistance R13L4/SHOC-2-like LRR" evidence="11">
    <location>
        <begin position="676"/>
        <end position="937"/>
    </location>
</feature>
<dbReference type="FunFam" id="1.10.10.10:FF:000322">
    <property type="entry name" value="Probable disease resistance protein At1g63360"/>
    <property type="match status" value="1"/>
</dbReference>
<evidence type="ECO:0000259" key="10">
    <source>
        <dbReference type="Pfam" id="PF23559"/>
    </source>
</evidence>
<evidence type="ECO:0000259" key="9">
    <source>
        <dbReference type="Pfam" id="PF18052"/>
    </source>
</evidence>
<comment type="similarity">
    <text evidence="1">Belongs to the disease resistance NB-LRR family.</text>
</comment>
<evidence type="ECO:0000256" key="4">
    <source>
        <dbReference type="ARBA" id="ARBA00022741"/>
    </source>
</evidence>
<evidence type="ECO:0000259" key="8">
    <source>
        <dbReference type="Pfam" id="PF00931"/>
    </source>
</evidence>
<keyword evidence="2" id="KW-0433">Leucine-rich repeat</keyword>
<dbReference type="SUPFAM" id="SSF52058">
    <property type="entry name" value="L domain-like"/>
    <property type="match status" value="1"/>
</dbReference>
<dbReference type="InterPro" id="IPR032675">
    <property type="entry name" value="LRR_dom_sf"/>
</dbReference>
<dbReference type="InterPro" id="IPR055414">
    <property type="entry name" value="LRR_R13L4/SHOC2-like"/>
</dbReference>
<feature type="region of interest" description="Disordered" evidence="7">
    <location>
        <begin position="276"/>
        <end position="296"/>
    </location>
</feature>
<sequence>MEMVVGASEATMKSLLSKLGGLLAHEYALIRGVRGDIQYINDEMASMQAFLGDLSSAAPQGHDRRMRDWMKQIRDVTYDIEDCVDDFAHRLSHDPAAGRDVWCVFLSSTAYEIWTWRPRRSIASSIAELKVRAQQIGERRTRYGVENPRTLEGESGGALPKFETAEYQHTTLALVGTKKPVGVEEEMKELGRWLTLQQPSAHDASSSSDPASQTEALKQDQAVLSIVGFGGVGKTTIATALYQEYSDQFDRRATVTVSQSSDIDMILLTILSQVKPQSKDDNEQQGSSGGGPSDKKCLMATIGIVWGTIMHKGRKDDKQRGGGTSQTTKDLKQHLEEHLVKNSYLLLVDDVWSAPMWKKIKNLLPKSNKGSRIIVTTRFQAVANECRRDKGDHIHKVVVLSDNKPKELFMAESGISVDKPKENQEKIPARLWEMCGGLPLAIVTMAGYAACNPDKLVDKWDEVCSTLVPDSGKALGQDGVTRILSHCYNDMPGPQGQQGYAACNPDKLVDKWDEVCSTLVPDSGKALGQDGVTRILSHCYNDMPGEIKTCSLYLCIFPKGRKVSGRRLTRRWLAERFVSEKDGLSAEDVAEAYFNHLVRRKIIRAVEHSSNGKVKSYQVHDMVLEYIVSKASEENFVTVVGGHWLMAPPSNKVRRLSLQVSDTKHKKSMESMNLTHVRSLTMFGSLTQLPSNSLKFGIVQVLDLEGCKDFRQHHAEEICKMLLLKHLSLRRTDIDKIPKKIGKLQYLETLDIRETNVTELPNTICLLERVENILGGNKRTRKALKLPEDLKKETMKSLRILSGIEIVEGPGTVADFHHLTDLRKLTIYRLNLEKGSELFGELSSSIEYLGGYSLHTLVIDDESSEFLISLGALSSPPKFLNALELSGKLVELPKWITELDALTKLTLSVTVLTADALHVLSKLNTLFSLTFSLTAAKQDPETIFIIEENKRRSDGQIMVPTAKQDPETIFIIEENKRRSDGQIMVPTGGFENLKLLRFLAPFVPLLSFPKNSLPKLERLELRFSMFEGLYGLENLAELEEVHLRVHDKADETTKSFVEGMATAAREGNKCHRIIVDQYHGRETALPKIPRNFAWTQIFCCLQQQQQQQQQSLSVPNKFGVA</sequence>
<dbReference type="Pfam" id="PF23559">
    <property type="entry name" value="WHD_DRP"/>
    <property type="match status" value="1"/>
</dbReference>
<dbReference type="InterPro" id="IPR038005">
    <property type="entry name" value="RX-like_CC"/>
</dbReference>
<dbReference type="Gene3D" id="3.40.50.300">
    <property type="entry name" value="P-loop containing nucleotide triphosphate hydrolases"/>
    <property type="match status" value="1"/>
</dbReference>
<feature type="domain" description="Disease resistance N-terminal" evidence="9">
    <location>
        <begin position="12"/>
        <end position="95"/>
    </location>
</feature>
<dbReference type="GO" id="GO:0043531">
    <property type="term" value="F:ADP binding"/>
    <property type="evidence" value="ECO:0007669"/>
    <property type="project" value="InterPro"/>
</dbReference>
<evidence type="ECO:0000256" key="3">
    <source>
        <dbReference type="ARBA" id="ARBA00022737"/>
    </source>
</evidence>
<dbReference type="Pfam" id="PF18052">
    <property type="entry name" value="Rx_N"/>
    <property type="match status" value="1"/>
</dbReference>
<evidence type="ECO:0000256" key="1">
    <source>
        <dbReference type="ARBA" id="ARBA00008894"/>
    </source>
</evidence>
<proteinExistence type="inferred from homology"/>
<dbReference type="GO" id="GO:0009626">
    <property type="term" value="P:plant-type hypersensitive response"/>
    <property type="evidence" value="ECO:0007669"/>
    <property type="project" value="UniProtKB-ARBA"/>
</dbReference>
<dbReference type="PRINTS" id="PR00364">
    <property type="entry name" value="DISEASERSIST"/>
</dbReference>
<dbReference type="Pfam" id="PF23598">
    <property type="entry name" value="LRR_14"/>
    <property type="match status" value="1"/>
</dbReference>
<organism evidence="12">
    <name type="scientific">Aegilops tauschii</name>
    <name type="common">Tausch's goatgrass</name>
    <name type="synonym">Aegilops squarrosa</name>
    <dbReference type="NCBI Taxonomy" id="37682"/>
    <lineage>
        <taxon>Eukaryota</taxon>
        <taxon>Viridiplantae</taxon>
        <taxon>Streptophyta</taxon>
        <taxon>Embryophyta</taxon>
        <taxon>Tracheophyta</taxon>
        <taxon>Spermatophyta</taxon>
        <taxon>Magnoliopsida</taxon>
        <taxon>Liliopsida</taxon>
        <taxon>Poales</taxon>
        <taxon>Poaceae</taxon>
        <taxon>BOP clade</taxon>
        <taxon>Pooideae</taxon>
        <taxon>Triticodae</taxon>
        <taxon>Triticeae</taxon>
        <taxon>Triticinae</taxon>
        <taxon>Aegilops</taxon>
    </lineage>
</organism>
<reference evidence="12" key="1">
    <citation type="submission" date="2015-06" db="UniProtKB">
        <authorList>
            <consortium name="EnsemblPlants"/>
        </authorList>
    </citation>
    <scope>IDENTIFICATION</scope>
</reference>
<keyword evidence="5" id="KW-0611">Plant defense</keyword>
<feature type="domain" description="Disease resistance protein winged helix" evidence="10">
    <location>
        <begin position="556"/>
        <end position="625"/>
    </location>
</feature>
<dbReference type="Gene3D" id="3.80.10.10">
    <property type="entry name" value="Ribonuclease Inhibitor"/>
    <property type="match status" value="1"/>
</dbReference>
<evidence type="ECO:0000313" key="12">
    <source>
        <dbReference type="EnsemblPlants" id="EMT30311"/>
    </source>
</evidence>
<dbReference type="GO" id="GO:0042742">
    <property type="term" value="P:defense response to bacterium"/>
    <property type="evidence" value="ECO:0007669"/>
    <property type="project" value="UniProtKB-ARBA"/>
</dbReference>
<dbReference type="AlphaFoldDB" id="M8D265"/>
<accession>M8D265</accession>
<dbReference type="PANTHER" id="PTHR23155:SF947">
    <property type="entry name" value="DISEASE RESISTANCE PROTEIN RPP13"/>
    <property type="match status" value="1"/>
</dbReference>
<dbReference type="GO" id="GO:0002758">
    <property type="term" value="P:innate immune response-activating signaling pathway"/>
    <property type="evidence" value="ECO:0007669"/>
    <property type="project" value="UniProtKB-ARBA"/>
</dbReference>
<dbReference type="Pfam" id="PF00931">
    <property type="entry name" value="NB-ARC"/>
    <property type="match status" value="1"/>
</dbReference>
<dbReference type="InterPro" id="IPR058922">
    <property type="entry name" value="WHD_DRP"/>
</dbReference>
<evidence type="ECO:0000256" key="2">
    <source>
        <dbReference type="ARBA" id="ARBA00022614"/>
    </source>
</evidence>
<dbReference type="InterPro" id="IPR044974">
    <property type="entry name" value="Disease_R_plants"/>
</dbReference>
<feature type="domain" description="NB-ARC" evidence="8">
    <location>
        <begin position="218"/>
        <end position="411"/>
    </location>
</feature>